<sequence>MNLTRQTHIRLARPSLDLAAAERFYVDGAGLQVLYRHHPQQDEEALLMLGLPGTGWHLELTRASVPLRPSPTPEDLLVLYLGQPAPDRTLRRLQAHGGVRVPALNPYWDTWGVTFADPDGYRLVLCQRLWLDS</sequence>
<evidence type="ECO:0000313" key="3">
    <source>
        <dbReference type="Proteomes" id="UP001595952"/>
    </source>
</evidence>
<dbReference type="EMBL" id="JBHSEI010000008">
    <property type="protein sequence ID" value="MFC4639003.1"/>
    <property type="molecule type" value="Genomic_DNA"/>
</dbReference>
<dbReference type="InterPro" id="IPR058998">
    <property type="entry name" value="YycE-like_N"/>
</dbReference>
<evidence type="ECO:0000259" key="1">
    <source>
        <dbReference type="PROSITE" id="PS51819"/>
    </source>
</evidence>
<dbReference type="InterPro" id="IPR058997">
    <property type="entry name" value="YycE-like_C"/>
</dbReference>
<dbReference type="Pfam" id="PF22659">
    <property type="entry name" value="YycE-like_C"/>
    <property type="match status" value="1"/>
</dbReference>
<dbReference type="InterPro" id="IPR037523">
    <property type="entry name" value="VOC_core"/>
</dbReference>
<name>A0ABV9IAN3_9DEIO</name>
<accession>A0ABV9IAN3</accession>
<dbReference type="SUPFAM" id="SSF54593">
    <property type="entry name" value="Glyoxalase/Bleomycin resistance protein/Dihydroxybiphenyl dioxygenase"/>
    <property type="match status" value="1"/>
</dbReference>
<dbReference type="PROSITE" id="PS51819">
    <property type="entry name" value="VOC"/>
    <property type="match status" value="1"/>
</dbReference>
<keyword evidence="3" id="KW-1185">Reference proteome</keyword>
<evidence type="ECO:0000313" key="2">
    <source>
        <dbReference type="EMBL" id="MFC4639003.1"/>
    </source>
</evidence>
<gene>
    <name evidence="2" type="ORF">ACFO0D_11710</name>
</gene>
<dbReference type="CDD" id="cd06587">
    <property type="entry name" value="VOC"/>
    <property type="match status" value="1"/>
</dbReference>
<dbReference type="Proteomes" id="UP001595952">
    <property type="component" value="Unassembled WGS sequence"/>
</dbReference>
<dbReference type="Gene3D" id="3.10.180.10">
    <property type="entry name" value="2,3-Dihydroxybiphenyl 1,2-Dioxygenase, domain 1"/>
    <property type="match status" value="1"/>
</dbReference>
<reference evidence="3" key="1">
    <citation type="journal article" date="2019" name="Int. J. Syst. Evol. Microbiol.">
        <title>The Global Catalogue of Microorganisms (GCM) 10K type strain sequencing project: providing services to taxonomists for standard genome sequencing and annotation.</title>
        <authorList>
            <consortium name="The Broad Institute Genomics Platform"/>
            <consortium name="The Broad Institute Genome Sequencing Center for Infectious Disease"/>
            <person name="Wu L."/>
            <person name="Ma J."/>
        </authorList>
    </citation>
    <scope>NUCLEOTIDE SEQUENCE [LARGE SCALE GENOMIC DNA]</scope>
    <source>
        <strain evidence="3">CCUG 55995</strain>
    </source>
</reference>
<comment type="caution">
    <text evidence="2">The sequence shown here is derived from an EMBL/GenBank/DDBJ whole genome shotgun (WGS) entry which is preliminary data.</text>
</comment>
<organism evidence="2 3">
    <name type="scientific">Deinococcus hohokamensis</name>
    <dbReference type="NCBI Taxonomy" id="309883"/>
    <lineage>
        <taxon>Bacteria</taxon>
        <taxon>Thermotogati</taxon>
        <taxon>Deinococcota</taxon>
        <taxon>Deinococci</taxon>
        <taxon>Deinococcales</taxon>
        <taxon>Deinococcaceae</taxon>
        <taxon>Deinococcus</taxon>
    </lineage>
</organism>
<dbReference type="Pfam" id="PF22658">
    <property type="entry name" value="YycE-like_N"/>
    <property type="match status" value="1"/>
</dbReference>
<protein>
    <submittedName>
        <fullName evidence="2">VOC family protein</fullName>
    </submittedName>
</protein>
<proteinExistence type="predicted"/>
<feature type="domain" description="VOC" evidence="1">
    <location>
        <begin position="5"/>
        <end position="128"/>
    </location>
</feature>
<dbReference type="RefSeq" id="WP_380062006.1">
    <property type="nucleotide sequence ID" value="NZ_JBHSEI010000008.1"/>
</dbReference>
<dbReference type="InterPro" id="IPR029068">
    <property type="entry name" value="Glyas_Bleomycin-R_OHBP_Dase"/>
</dbReference>